<reference evidence="1" key="1">
    <citation type="submission" date="2022-10" db="EMBL/GenBank/DDBJ databases">
        <authorList>
            <person name="Aires J."/>
            <person name="Mesa V."/>
        </authorList>
    </citation>
    <scope>NUCLEOTIDE SEQUENCE</scope>
    <source>
        <strain evidence="1">Clostridium neonatale JD116</strain>
    </source>
</reference>
<protein>
    <submittedName>
        <fullName evidence="1">SH3 domain-containing protein</fullName>
    </submittedName>
</protein>
<dbReference type="Proteomes" id="UP001189143">
    <property type="component" value="Unassembled WGS sequence"/>
</dbReference>
<sequence length="243" mass="27314">MDIYLLDNYATQATGNTSTTVYSDSDLNNSPISFHFPVNPFKSISTPTERRFKTSDIIGYGQIDIQKSGSNIEEISFETLFPKEFDEAYCRCAITDTPLNIVNRFKNWQNQDKPLRLIITDLNINMFVTISKFTPTYYAGEEGDAYISITFRQHREYKIETLQSASSGQQLNSRSGGSSSYKKGDKVKTRADTCVYASNSMTSKYLGKIKANTEVTVYAVYGNWISIYYGNSGGYIGISTVTK</sequence>
<evidence type="ECO:0000313" key="1">
    <source>
        <dbReference type="EMBL" id="CAI3539655.1"/>
    </source>
</evidence>
<comment type="caution">
    <text evidence="1">The sequence shown here is derived from an EMBL/GenBank/DDBJ whole genome shotgun (WGS) entry which is preliminary data.</text>
</comment>
<dbReference type="RefSeq" id="WP_230141546.1">
    <property type="nucleotide sequence ID" value="NZ_CAKJVF010000172.1"/>
</dbReference>
<evidence type="ECO:0000313" key="2">
    <source>
        <dbReference type="Proteomes" id="UP001189143"/>
    </source>
</evidence>
<proteinExistence type="predicted"/>
<dbReference type="EMBL" id="CAMTCP010000011">
    <property type="protein sequence ID" value="CAI3539655.1"/>
    <property type="molecule type" value="Genomic_DNA"/>
</dbReference>
<dbReference type="AlphaFoldDB" id="A0AAD1YBG5"/>
<name>A0AAD1YBG5_9CLOT</name>
<organism evidence="1 2">
    <name type="scientific">Clostridium neonatale</name>
    <dbReference type="NCBI Taxonomy" id="137838"/>
    <lineage>
        <taxon>Bacteria</taxon>
        <taxon>Bacillati</taxon>
        <taxon>Bacillota</taxon>
        <taxon>Clostridia</taxon>
        <taxon>Eubacteriales</taxon>
        <taxon>Clostridiaceae</taxon>
        <taxon>Clostridium</taxon>
    </lineage>
</organism>
<accession>A0AAD1YBG5</accession>
<gene>
    <name evidence="1" type="ORF">CNEO2_100114</name>
</gene>